<feature type="region of interest" description="Disordered" evidence="1">
    <location>
        <begin position="1161"/>
        <end position="1244"/>
    </location>
</feature>
<feature type="compositionally biased region" description="Acidic residues" evidence="1">
    <location>
        <begin position="775"/>
        <end position="800"/>
    </location>
</feature>
<feature type="region of interest" description="Disordered" evidence="1">
    <location>
        <begin position="569"/>
        <end position="618"/>
    </location>
</feature>
<feature type="region of interest" description="Disordered" evidence="1">
    <location>
        <begin position="481"/>
        <end position="511"/>
    </location>
</feature>
<sequence>MDQSPPKRVTRSRAAKVNEPSANASATTTTSRVARKAPSATRAKGTRATSATVASSTRTSLKRKLRSDDQESDEEDELSQEPERPSSTRTAIKLSTSTHRPRGRPKKIVANKKPDPEPEIGAEVVEPMLTRATSSTAATRGRKMGATVDPPTKQEPVRATRTTRVRKAAKLSHDVEPEESTPAPTIPSALKKTTTAASGTTTTATRATRTRGTMAATKTSVAKAPVKKTVKFEEPGEENDDAGLPPPPAAKSRTRAVVEASTTTTGLRAKPVRKAAAATRSTRAAASRKAGSAKGKSIKKTPLSPKKVTQMPVKQTKQSSSATTAAEQDPASEDELAMPDKTPLKKAPIKPPVSSVRKDNKENETGAARPTSQNDPEDPFATNKGPTSPTKSSNGFSLMGSPVRRAPQAAASPFKDTVKSPAKRIDLGFSQSVADVEAAAAASSLKTSLLQSPAKRPLIPIKQVDSEETATLYSPFKTSLLKSPAKRGSPTKSYMRHESADPAATPTPKTMALGTPLPAVFISANRVALDEEVISEEAIAEVLGESPLGAKFSGRLSAILPRYADPTMNGDLEAARETGEINEEGDISELEEDPEPEPLAVETEAHARPEGEETVERSVEIAEEIEAACEGDRMMIDELDQPEPQVPEEAGEENTLFAASPKNQIGSAFRLREKDLDPYNGMDSDSDDELANSPNFASALQEQDDIIPAAPKTPTDRLNLKPSQRLGFTPLAKQLGSWRSSSPKAKSAISASISENEDGPEKTVPESETGPGTEASDDDPDATESEGELDAEGDVDDEMEILSSAQKIGQEQAKSNFDPFADVRITDEDVALASEANEMSLLEPEDTDQAMDDFDQHNHDDTISEASQEYGDENAIPIDPALLEGSHHSNGTPARIPPVTPQRNISRTFHTVSKIPLKPADDSTPPLALKQRRASAVSRLPGGSQQQNQQSSPQRPRATRNATVISYFPSKSGESGGASTRKTPNKKNLSIDVNGSTPSSAAPRTPEGKMASGIDGSWSTAVTPARTPRADMNPALLKGAMVFVDVHTSEGANASGIFVELLSQMGAKCVKNWNWSPTSETFQSGKEKNAAMEVAAKEKEQKIGITHVVYKDGGKRTLEKVRESGGVVACVGVSWVLDCERENKWLDESPYLIDTSLLPRGGARRRKSMEPRALANLNGTLVSSKSSGLPSIREPHSAPATPTNGNGNSNTSGDGNKRRESAVWMRTPEKPSAQGDFEDEDGEDEWNVSSFLTPVPKTPAPEKIAEFAANVTPGSADDWTSSGPGGMDLDFGAAYGMAGQHTVAGLDINMNGTGSINMGVGSMMGMGGVETPSSNIMMGHGGMSVADPESPLAKAPMTCPPQNRFAELGQGVLGREKDERVLMRLMVAKRKSLQFAPKVGSPLAKAWN</sequence>
<feature type="compositionally biased region" description="Polar residues" evidence="1">
    <location>
        <begin position="1177"/>
        <end position="1189"/>
    </location>
</feature>
<feature type="compositionally biased region" description="Low complexity" evidence="1">
    <location>
        <begin position="1203"/>
        <end position="1214"/>
    </location>
</feature>
<feature type="compositionally biased region" description="Low complexity" evidence="1">
    <location>
        <begin position="21"/>
        <end position="31"/>
    </location>
</feature>
<name>A0AAD5RRC7_9PEZI</name>
<dbReference type="Gene3D" id="3.40.50.10190">
    <property type="entry name" value="BRCT domain"/>
    <property type="match status" value="1"/>
</dbReference>
<feature type="compositionally biased region" description="Low complexity" evidence="1">
    <location>
        <begin position="941"/>
        <end position="956"/>
    </location>
</feature>
<feature type="compositionally biased region" description="Low complexity" evidence="1">
    <location>
        <begin position="740"/>
        <end position="754"/>
    </location>
</feature>
<feature type="compositionally biased region" description="Acidic residues" evidence="1">
    <location>
        <begin position="70"/>
        <end position="80"/>
    </location>
</feature>
<accession>A0AAD5RRC7</accession>
<feature type="compositionally biased region" description="Polar residues" evidence="1">
    <location>
        <begin position="87"/>
        <end position="98"/>
    </location>
</feature>
<feature type="domain" description="BRCT" evidence="2">
    <location>
        <begin position="1106"/>
        <end position="1153"/>
    </location>
</feature>
<feature type="compositionally biased region" description="Polar residues" evidence="1">
    <location>
        <begin position="901"/>
        <end position="911"/>
    </location>
</feature>
<dbReference type="InterPro" id="IPR001357">
    <property type="entry name" value="BRCT_dom"/>
</dbReference>
<protein>
    <submittedName>
        <fullName evidence="3">Signal transducer protein</fullName>
    </submittedName>
</protein>
<feature type="compositionally biased region" description="Acidic residues" evidence="1">
    <location>
        <begin position="843"/>
        <end position="853"/>
    </location>
</feature>
<keyword evidence="4" id="KW-1185">Reference proteome</keyword>
<organism evidence="3 4">
    <name type="scientific">Zalerion maritima</name>
    <dbReference type="NCBI Taxonomy" id="339359"/>
    <lineage>
        <taxon>Eukaryota</taxon>
        <taxon>Fungi</taxon>
        <taxon>Dikarya</taxon>
        <taxon>Ascomycota</taxon>
        <taxon>Pezizomycotina</taxon>
        <taxon>Sordariomycetes</taxon>
        <taxon>Lulworthiomycetidae</taxon>
        <taxon>Lulworthiales</taxon>
        <taxon>Lulworthiaceae</taxon>
        <taxon>Zalerion</taxon>
    </lineage>
</organism>
<dbReference type="Proteomes" id="UP001201980">
    <property type="component" value="Unassembled WGS sequence"/>
</dbReference>
<evidence type="ECO:0000256" key="1">
    <source>
        <dbReference type="SAM" id="MobiDB-lite"/>
    </source>
</evidence>
<feature type="compositionally biased region" description="Low complexity" evidence="1">
    <location>
        <begin position="130"/>
        <end position="139"/>
    </location>
</feature>
<dbReference type="SUPFAM" id="SSF52113">
    <property type="entry name" value="BRCT domain"/>
    <property type="match status" value="1"/>
</dbReference>
<reference evidence="3" key="1">
    <citation type="submission" date="2022-07" db="EMBL/GenBank/DDBJ databases">
        <title>Draft genome sequence of Zalerion maritima ATCC 34329, a (micro)plastics degrading marine fungus.</title>
        <authorList>
            <person name="Paco A."/>
            <person name="Goncalves M.F.M."/>
            <person name="Rocha-Santos T.A.P."/>
            <person name="Alves A."/>
        </authorList>
    </citation>
    <scope>NUCLEOTIDE SEQUENCE</scope>
    <source>
        <strain evidence="3">ATCC 34329</strain>
    </source>
</reference>
<feature type="compositionally biased region" description="Polar residues" evidence="1">
    <location>
        <begin position="977"/>
        <end position="1002"/>
    </location>
</feature>
<evidence type="ECO:0000313" key="4">
    <source>
        <dbReference type="Proteomes" id="UP001201980"/>
    </source>
</evidence>
<dbReference type="PANTHER" id="PTHR14625:SF3">
    <property type="entry name" value="MICROCEPHALIN"/>
    <property type="match status" value="1"/>
</dbReference>
<dbReference type="PANTHER" id="PTHR14625">
    <property type="entry name" value="MICROCEPHALIN"/>
    <property type="match status" value="1"/>
</dbReference>
<feature type="compositionally biased region" description="Low complexity" evidence="1">
    <location>
        <begin position="191"/>
        <end position="219"/>
    </location>
</feature>
<dbReference type="InterPro" id="IPR022047">
    <property type="entry name" value="Microcephalin-like"/>
</dbReference>
<feature type="compositionally biased region" description="Polar residues" evidence="1">
    <location>
        <begin position="803"/>
        <end position="815"/>
    </location>
</feature>
<dbReference type="GO" id="GO:0000278">
    <property type="term" value="P:mitotic cell cycle"/>
    <property type="evidence" value="ECO:0007669"/>
    <property type="project" value="TreeGrafter"/>
</dbReference>
<dbReference type="InterPro" id="IPR036420">
    <property type="entry name" value="BRCT_dom_sf"/>
</dbReference>
<feature type="compositionally biased region" description="Polar residues" evidence="1">
    <location>
        <begin position="312"/>
        <end position="326"/>
    </location>
</feature>
<feature type="region of interest" description="Disordered" evidence="1">
    <location>
        <begin position="631"/>
        <end position="821"/>
    </location>
</feature>
<feature type="compositionally biased region" description="Low complexity" evidence="1">
    <location>
        <begin position="274"/>
        <end position="295"/>
    </location>
</feature>
<feature type="compositionally biased region" description="Low complexity" evidence="1">
    <location>
        <begin position="46"/>
        <end position="59"/>
    </location>
</feature>
<feature type="compositionally biased region" description="Basic residues" evidence="1">
    <location>
        <begin position="99"/>
        <end position="110"/>
    </location>
</feature>
<evidence type="ECO:0000313" key="3">
    <source>
        <dbReference type="EMBL" id="KAJ2902449.1"/>
    </source>
</evidence>
<dbReference type="EMBL" id="JAKWBI020000112">
    <property type="protein sequence ID" value="KAJ2902449.1"/>
    <property type="molecule type" value="Genomic_DNA"/>
</dbReference>
<gene>
    <name evidence="3" type="ORF">MKZ38_000578</name>
</gene>
<feature type="compositionally biased region" description="Basic and acidic residues" evidence="1">
    <location>
        <begin position="603"/>
        <end position="618"/>
    </location>
</feature>
<comment type="caution">
    <text evidence="3">The sequence shown here is derived from an EMBL/GenBank/DDBJ whole genome shotgun (WGS) entry which is preliminary data.</text>
</comment>
<feature type="compositionally biased region" description="Polar residues" evidence="1">
    <location>
        <begin position="692"/>
        <end position="701"/>
    </location>
</feature>
<dbReference type="CDD" id="cd17716">
    <property type="entry name" value="BRCT_microcephalin_rpt1"/>
    <property type="match status" value="1"/>
</dbReference>
<dbReference type="PROSITE" id="PS50172">
    <property type="entry name" value="BRCT"/>
    <property type="match status" value="1"/>
</dbReference>
<feature type="compositionally biased region" description="Acidic residues" evidence="1">
    <location>
        <begin position="580"/>
        <end position="596"/>
    </location>
</feature>
<feature type="compositionally biased region" description="Polar residues" evidence="1">
    <location>
        <begin position="384"/>
        <end position="396"/>
    </location>
</feature>
<feature type="compositionally biased region" description="Basic residues" evidence="1">
    <location>
        <begin position="161"/>
        <end position="170"/>
    </location>
</feature>
<feature type="region of interest" description="Disordered" evidence="1">
    <location>
        <begin position="1"/>
        <end position="421"/>
    </location>
</feature>
<feature type="region of interest" description="Disordered" evidence="1">
    <location>
        <begin position="835"/>
        <end position="1026"/>
    </location>
</feature>
<evidence type="ECO:0000259" key="2">
    <source>
        <dbReference type="PROSITE" id="PS50172"/>
    </source>
</evidence>
<proteinExistence type="predicted"/>